<accession>A0A8W8ICN3</accession>
<evidence type="ECO:0000313" key="1">
    <source>
        <dbReference type="EnsemblMetazoa" id="G13562.3:cds"/>
    </source>
</evidence>
<dbReference type="EnsemblMetazoa" id="G13562.1">
    <property type="protein sequence ID" value="G13562.1:cds"/>
    <property type="gene ID" value="G13562"/>
</dbReference>
<dbReference type="EnsemblMetazoa" id="G13562.2">
    <property type="protein sequence ID" value="G13562.2:cds"/>
    <property type="gene ID" value="G13562"/>
</dbReference>
<proteinExistence type="predicted"/>
<evidence type="ECO:0000313" key="2">
    <source>
        <dbReference type="Proteomes" id="UP000005408"/>
    </source>
</evidence>
<dbReference type="EnsemblMetazoa" id="G13562.3">
    <property type="protein sequence ID" value="G13562.3:cds"/>
    <property type="gene ID" value="G13562"/>
</dbReference>
<dbReference type="AlphaFoldDB" id="A0A8W8ICN3"/>
<keyword evidence="2" id="KW-1185">Reference proteome</keyword>
<dbReference type="Proteomes" id="UP000005408">
    <property type="component" value="Unassembled WGS sequence"/>
</dbReference>
<name>A0A8W8ICN3_MAGGI</name>
<sequence length="444" mass="50218">MKSICGSSGIPPRLESECEGGDGVTLDFRTKECKLDNDYNLEENFRCLASWTDITAENNYTYVVLANNRRFPVCMRLEGNLSDLKRAYIFRDGKCVVHDGYVYSKSPENVDLNFEKIVVSNLCENEFDYCTQELACSKYQNYCHKSCGKCHTETNVCSFPEFLIGTWHTDFKGVSSVIDIFTDNIHLPGEGNFKCVGKANSTEDNAYRLTLLHIFENGCFPRTTCFEYKKTSKMTLHYKFGKRVKWPVFPLDKMIGDTCQDVLLDIPYSVAINGAQINTTNCRLPGDFGFKSGHLYIRNSKGQDYCIAYNEYSVGRSDKFNMVDINTTESINVEHLCLSSEKREDGSVFVITTSLSDRSYKCWGFIGKEQSRWIVQLSLEDCNEQTFDSLHNGYATPRNSFVVTEDPKNVCTESISAGKVESGSCANSAIFSLFMSSLLIIMTI</sequence>
<reference evidence="1" key="1">
    <citation type="submission" date="2022-08" db="UniProtKB">
        <authorList>
            <consortium name="EnsemblMetazoa"/>
        </authorList>
    </citation>
    <scope>IDENTIFICATION</scope>
    <source>
        <strain evidence="1">05x7-T-G4-1.051#20</strain>
    </source>
</reference>
<evidence type="ECO:0008006" key="3">
    <source>
        <dbReference type="Google" id="ProtNLM"/>
    </source>
</evidence>
<protein>
    <recommendedName>
        <fullName evidence="3">ShKT domain-containing protein</fullName>
    </recommendedName>
</protein>
<organism evidence="1 2">
    <name type="scientific">Magallana gigas</name>
    <name type="common">Pacific oyster</name>
    <name type="synonym">Crassostrea gigas</name>
    <dbReference type="NCBI Taxonomy" id="29159"/>
    <lineage>
        <taxon>Eukaryota</taxon>
        <taxon>Metazoa</taxon>
        <taxon>Spiralia</taxon>
        <taxon>Lophotrochozoa</taxon>
        <taxon>Mollusca</taxon>
        <taxon>Bivalvia</taxon>
        <taxon>Autobranchia</taxon>
        <taxon>Pteriomorphia</taxon>
        <taxon>Ostreida</taxon>
        <taxon>Ostreoidea</taxon>
        <taxon>Ostreidae</taxon>
        <taxon>Magallana</taxon>
    </lineage>
</organism>